<sequence>MRYNNWDVLIFPETGESKTPLQEFGTICTVTQDPDMSSHVGKANSLGQLLFPPFHSEMLTQVWADATQNLGMVKIIIAEGIRNGQGNYGFQRLKNVVTFSFQHAPLHVLENCGIAWPNAGMWLQAQQQFYSVSPTHPNPADAEAHGHSPRRRDASTARARLEAKMVPPGNGTTGQPAFQDRGLNSNDPFWSQHGPVSDPFIGGVSFNRFYKNKTSCNTTGSAGDVTMKARSTSSSHDVPMPEASRPLSPASSRRSHPMPDYSEPPSLAASRKGSEYANPGTDGLGRIPIGNMLPSSKWQDELGAEMGHHDSQFNEMMASFSPLCKESVSGISAPSNTRVNSAANTPPGLHLRPSAAAVSRALSYEDHNCAVAVTTRDPPPLHTRAPSAVKPHSDSPKSDCRQSEFPDNANERVEPTIRKKPVGRPRGRKEGKTSELTPDVFGNTQRRRSTDFINAGGKENTESEEKFGDGKRKRVSTMAGFKIALEDRVGNPELLSPSRKVSKTCLQDDLSAKLGDMDELTAEGIVTRQPLGELDNLI</sequence>
<feature type="compositionally biased region" description="Basic residues" evidence="1">
    <location>
        <begin position="418"/>
        <end position="427"/>
    </location>
</feature>
<dbReference type="Proteomes" id="UP001276659">
    <property type="component" value="Unassembled WGS sequence"/>
</dbReference>
<organism evidence="2 3">
    <name type="scientific">Lepraria neglecta</name>
    <dbReference type="NCBI Taxonomy" id="209136"/>
    <lineage>
        <taxon>Eukaryota</taxon>
        <taxon>Fungi</taxon>
        <taxon>Dikarya</taxon>
        <taxon>Ascomycota</taxon>
        <taxon>Pezizomycotina</taxon>
        <taxon>Lecanoromycetes</taxon>
        <taxon>OSLEUM clade</taxon>
        <taxon>Lecanoromycetidae</taxon>
        <taxon>Lecanorales</taxon>
        <taxon>Lecanorineae</taxon>
        <taxon>Stereocaulaceae</taxon>
        <taxon>Lepraria</taxon>
    </lineage>
</organism>
<gene>
    <name evidence="2" type="ORF">OEA41_006981</name>
</gene>
<evidence type="ECO:0000313" key="2">
    <source>
        <dbReference type="EMBL" id="KAK3173649.1"/>
    </source>
</evidence>
<feature type="compositionally biased region" description="Low complexity" evidence="1">
    <location>
        <begin position="243"/>
        <end position="252"/>
    </location>
</feature>
<feature type="region of interest" description="Disordered" evidence="1">
    <location>
        <begin position="215"/>
        <end position="286"/>
    </location>
</feature>
<name>A0AAE0DKY2_9LECA</name>
<feature type="compositionally biased region" description="Basic and acidic residues" evidence="1">
    <location>
        <begin position="142"/>
        <end position="163"/>
    </location>
</feature>
<comment type="caution">
    <text evidence="2">The sequence shown here is derived from an EMBL/GenBank/DDBJ whole genome shotgun (WGS) entry which is preliminary data.</text>
</comment>
<dbReference type="AlphaFoldDB" id="A0AAE0DKY2"/>
<accession>A0AAE0DKY2</accession>
<evidence type="ECO:0000256" key="1">
    <source>
        <dbReference type="SAM" id="MobiDB-lite"/>
    </source>
</evidence>
<feature type="region of interest" description="Disordered" evidence="1">
    <location>
        <begin position="132"/>
        <end position="191"/>
    </location>
</feature>
<protein>
    <submittedName>
        <fullName evidence="2">Uncharacterized protein</fullName>
    </submittedName>
</protein>
<dbReference type="EMBL" id="JASNWA010000007">
    <property type="protein sequence ID" value="KAK3173649.1"/>
    <property type="molecule type" value="Genomic_DNA"/>
</dbReference>
<keyword evidence="3" id="KW-1185">Reference proteome</keyword>
<feature type="compositionally biased region" description="Basic and acidic residues" evidence="1">
    <location>
        <begin position="391"/>
        <end position="417"/>
    </location>
</feature>
<evidence type="ECO:0000313" key="3">
    <source>
        <dbReference type="Proteomes" id="UP001276659"/>
    </source>
</evidence>
<reference evidence="2" key="1">
    <citation type="submission" date="2022-11" db="EMBL/GenBank/DDBJ databases">
        <title>Chromosomal genome sequence assembly and mating type (MAT) locus characterization of the leprose asexual lichenized fungus Lepraria neglecta (Nyl.) Erichsen.</title>
        <authorList>
            <person name="Allen J.L."/>
            <person name="Pfeffer B."/>
        </authorList>
    </citation>
    <scope>NUCLEOTIDE SEQUENCE</scope>
    <source>
        <strain evidence="2">Allen 5258</strain>
    </source>
</reference>
<feature type="region of interest" description="Disordered" evidence="1">
    <location>
        <begin position="373"/>
        <end position="442"/>
    </location>
</feature>
<proteinExistence type="predicted"/>